<dbReference type="Proteomes" id="UP000006671">
    <property type="component" value="Unassembled WGS sequence"/>
</dbReference>
<sequence>MRFFKERLEVITCYIPSGNEIVSEENFEKVPPSQDNKAHFPPNTCFNVFWFNQQLNWTAPNCKYLIEYLDVLKSLESAKEGSKAVVRLCSVEKQTGRLVYAASGFYVLPNVVITNCHVNNKLQSATGSNLCFAYSNAWNISNYEDALARLKDLPEQKQLFFSGQVYKDAPFPTKFKQTKEWIGRDPITGKIGDFSYFDFAANKYSGQPNNVFFIPSSTILQPGDEIITLSYPGNENSVSPLIDYHNYAEWAPTDSFLKNNIFNGNGSLCASVGKILHPFQVSNNDIWEKNEEFQYDHSTQECLASSECLTFGSSGGVMISKSCKVHHVNNFILVEFHGIHEGGGFVRCSDCLREYYQSMKEDGSVVGIYSSEIGNLRICEKCLNDSENFHNPISYSKSLSVHSKPFIEFFNFIVLPETDYSNFCYSFTG</sequence>
<dbReference type="InParanoid" id="D2VW79"/>
<keyword evidence="2" id="KW-1185">Reference proteome</keyword>
<dbReference type="VEuPathDB" id="AmoebaDB:NAEGRDRAFT_52747"/>
<dbReference type="EMBL" id="GG738903">
    <property type="protein sequence ID" value="EFC39034.1"/>
    <property type="molecule type" value="Genomic_DNA"/>
</dbReference>
<organism evidence="2">
    <name type="scientific">Naegleria gruberi</name>
    <name type="common">Amoeba</name>
    <dbReference type="NCBI Taxonomy" id="5762"/>
    <lineage>
        <taxon>Eukaryota</taxon>
        <taxon>Discoba</taxon>
        <taxon>Heterolobosea</taxon>
        <taxon>Tetramitia</taxon>
        <taxon>Eutetramitia</taxon>
        <taxon>Vahlkampfiidae</taxon>
        <taxon>Naegleria</taxon>
    </lineage>
</organism>
<evidence type="ECO:0000313" key="2">
    <source>
        <dbReference type="Proteomes" id="UP000006671"/>
    </source>
</evidence>
<reference evidence="1 2" key="1">
    <citation type="journal article" date="2010" name="Cell">
        <title>The genome of Naegleria gruberi illuminates early eukaryotic versatility.</title>
        <authorList>
            <person name="Fritz-Laylin L.K."/>
            <person name="Prochnik S.E."/>
            <person name="Ginger M.L."/>
            <person name="Dacks J.B."/>
            <person name="Carpenter M.L."/>
            <person name="Field M.C."/>
            <person name="Kuo A."/>
            <person name="Paredez A."/>
            <person name="Chapman J."/>
            <person name="Pham J."/>
            <person name="Shu S."/>
            <person name="Neupane R."/>
            <person name="Cipriano M."/>
            <person name="Mancuso J."/>
            <person name="Tu H."/>
            <person name="Salamov A."/>
            <person name="Lindquist E."/>
            <person name="Shapiro H."/>
            <person name="Lucas S."/>
            <person name="Grigoriev I.V."/>
            <person name="Cande W.Z."/>
            <person name="Fulton C."/>
            <person name="Rokhsar D.S."/>
            <person name="Dawson S.C."/>
        </authorList>
    </citation>
    <scope>NUCLEOTIDE SEQUENCE [LARGE SCALE GENOMIC DNA]</scope>
    <source>
        <strain evidence="1 2">NEG-M</strain>
    </source>
</reference>
<dbReference type="SUPFAM" id="SSF50494">
    <property type="entry name" value="Trypsin-like serine proteases"/>
    <property type="match status" value="1"/>
</dbReference>
<dbReference type="OrthoDB" id="10662705at2759"/>
<name>D2VW79_NAEGR</name>
<dbReference type="KEGG" id="ngr:NAEGRDRAFT_52747"/>
<evidence type="ECO:0000313" key="1">
    <source>
        <dbReference type="EMBL" id="EFC39034.1"/>
    </source>
</evidence>
<dbReference type="RefSeq" id="XP_002671778.1">
    <property type="nucleotide sequence ID" value="XM_002671732.1"/>
</dbReference>
<dbReference type="GeneID" id="8850820"/>
<accession>D2VW79</accession>
<dbReference type="AlphaFoldDB" id="D2VW79"/>
<dbReference type="InterPro" id="IPR009003">
    <property type="entry name" value="Peptidase_S1_PA"/>
</dbReference>
<protein>
    <submittedName>
        <fullName evidence="1">Predicted protein</fullName>
    </submittedName>
</protein>
<gene>
    <name evidence="1" type="ORF">NAEGRDRAFT_52747</name>
</gene>
<proteinExistence type="predicted"/>